<dbReference type="GO" id="GO:0006449">
    <property type="term" value="P:regulation of translational termination"/>
    <property type="evidence" value="ECO:0007669"/>
    <property type="project" value="TreeGrafter"/>
</dbReference>
<dbReference type="AlphaFoldDB" id="A0A7C3PH64"/>
<protein>
    <submittedName>
        <fullName evidence="2">2OG-Fe(II) oxygenase</fullName>
    </submittedName>
</protein>
<evidence type="ECO:0000313" key="2">
    <source>
        <dbReference type="EMBL" id="HFM97860.1"/>
    </source>
</evidence>
<gene>
    <name evidence="2" type="ORF">ENR64_08835</name>
</gene>
<accession>A0A7C3PH64</accession>
<dbReference type="Pfam" id="PF13640">
    <property type="entry name" value="2OG-FeII_Oxy_3"/>
    <property type="match status" value="1"/>
</dbReference>
<reference evidence="2" key="1">
    <citation type="journal article" date="2020" name="mSystems">
        <title>Genome- and Community-Level Interaction Insights into Carbon Utilization and Element Cycling Functions of Hydrothermarchaeota in Hydrothermal Sediment.</title>
        <authorList>
            <person name="Zhou Z."/>
            <person name="Liu Y."/>
            <person name="Xu W."/>
            <person name="Pan J."/>
            <person name="Luo Z.H."/>
            <person name="Li M."/>
        </authorList>
    </citation>
    <scope>NUCLEOTIDE SEQUENCE [LARGE SCALE GENOMIC DNA]</scope>
    <source>
        <strain evidence="2">SpSt-418</strain>
    </source>
</reference>
<feature type="domain" description="Prolyl 4-hydroxylase alpha subunit Fe(2+) 2OG dioxygenase" evidence="1">
    <location>
        <begin position="120"/>
        <end position="219"/>
    </location>
</feature>
<dbReference type="PANTHER" id="PTHR12117">
    <property type="entry name" value="HISTONE ACETYLTRANSFERASE COMPLEX"/>
    <property type="match status" value="1"/>
</dbReference>
<dbReference type="PANTHER" id="PTHR12117:SF0">
    <property type="entry name" value="PROLYL 3-HYDROXYLASE OGFOD1"/>
    <property type="match status" value="1"/>
</dbReference>
<sequence length="277" mass="32408">MVTNVVKFRFDADYLDDLAEKHREAYANAQPFPHIVFENFLPEPVLEDVLEEFPKPEQIEWQSFKTAAEKKLASRSEKQMGDATRFLLYQFNSSIFISFLEKLTGIEGIIPDPHFEGGGLHQIEPGGFLKMHVDFNRHRRLNLDRRLNLLLYLNKNWQEEYGGHLELWDKEITQCKERILPVFNRCVIFTTTDFTYHGHPEPLTCPEGWSRKSLALYYYTNGRPASELNGVGKHSTIFQERPNESFMKEIQKKETVKTVLKKFIPPILTETRKPSDK</sequence>
<name>A0A7C3PH64_9CYAN</name>
<dbReference type="GO" id="GO:0005737">
    <property type="term" value="C:cytoplasm"/>
    <property type="evidence" value="ECO:0007669"/>
    <property type="project" value="TreeGrafter"/>
</dbReference>
<dbReference type="InterPro" id="IPR051842">
    <property type="entry name" value="uS12_prolyl_hydroxylase"/>
</dbReference>
<organism evidence="2">
    <name type="scientific">Oscillatoriales cyanobacterium SpSt-418</name>
    <dbReference type="NCBI Taxonomy" id="2282169"/>
    <lineage>
        <taxon>Bacteria</taxon>
        <taxon>Bacillati</taxon>
        <taxon>Cyanobacteriota</taxon>
        <taxon>Cyanophyceae</taxon>
        <taxon>Oscillatoriophycideae</taxon>
        <taxon>Oscillatoriales</taxon>
    </lineage>
</organism>
<comment type="caution">
    <text evidence="2">The sequence shown here is derived from an EMBL/GenBank/DDBJ whole genome shotgun (WGS) entry which is preliminary data.</text>
</comment>
<dbReference type="Gene3D" id="2.60.120.620">
    <property type="entry name" value="q2cbj1_9rhob like domain"/>
    <property type="match status" value="1"/>
</dbReference>
<evidence type="ECO:0000259" key="1">
    <source>
        <dbReference type="Pfam" id="PF13640"/>
    </source>
</evidence>
<dbReference type="EMBL" id="DSRU01000116">
    <property type="protein sequence ID" value="HFM97860.1"/>
    <property type="molecule type" value="Genomic_DNA"/>
</dbReference>
<proteinExistence type="predicted"/>
<dbReference type="GO" id="GO:0031543">
    <property type="term" value="F:peptidyl-proline dioxygenase activity"/>
    <property type="evidence" value="ECO:0007669"/>
    <property type="project" value="TreeGrafter"/>
</dbReference>
<dbReference type="InterPro" id="IPR044862">
    <property type="entry name" value="Pro_4_hyd_alph_FE2OG_OXY"/>
</dbReference>